<evidence type="ECO:0000313" key="2">
    <source>
        <dbReference type="EMBL" id="PMB64980.1"/>
    </source>
</evidence>
<dbReference type="Proteomes" id="UP000235728">
    <property type="component" value="Unassembled WGS sequence"/>
</dbReference>
<dbReference type="AlphaFoldDB" id="A0A2N6NCG2"/>
<sequence>MPKPKDTPPPPPPPPPANSEKKPCDCSRPFQARGDNFEGCPAPFMDTSPNGQVRVCIQSGCPTKDEWKAKCVN</sequence>
<evidence type="ECO:0000313" key="3">
    <source>
        <dbReference type="Proteomes" id="UP000235728"/>
    </source>
</evidence>
<name>A0A2N6NCG2_BEABA</name>
<protein>
    <submittedName>
        <fullName evidence="2">Uncharacterized protein</fullName>
    </submittedName>
</protein>
<evidence type="ECO:0000256" key="1">
    <source>
        <dbReference type="SAM" id="MobiDB-lite"/>
    </source>
</evidence>
<dbReference type="EMBL" id="MRVG01000011">
    <property type="protein sequence ID" value="PMB64980.1"/>
    <property type="molecule type" value="Genomic_DNA"/>
</dbReference>
<comment type="caution">
    <text evidence="2">The sequence shown here is derived from an EMBL/GenBank/DDBJ whole genome shotgun (WGS) entry which is preliminary data.</text>
</comment>
<gene>
    <name evidence="2" type="ORF">BM221_009167</name>
</gene>
<feature type="region of interest" description="Disordered" evidence="1">
    <location>
        <begin position="1"/>
        <end position="30"/>
    </location>
</feature>
<feature type="compositionally biased region" description="Pro residues" evidence="1">
    <location>
        <begin position="7"/>
        <end position="17"/>
    </location>
</feature>
<reference evidence="2 3" key="1">
    <citation type="journal article" date="2016" name="Appl. Microbiol. Biotechnol.">
        <title>Characterization of T-DNA insertion mutants with decreased virulence in the entomopathogenic fungus Beauveria bassiana JEF-007.</title>
        <authorList>
            <person name="Kim S."/>
            <person name="Lee S.J."/>
            <person name="Nai Y.S."/>
            <person name="Yu J.S."/>
            <person name="Lee M.R."/>
            <person name="Yang Y.T."/>
            <person name="Kim J.S."/>
        </authorList>
    </citation>
    <scope>NUCLEOTIDE SEQUENCE [LARGE SCALE GENOMIC DNA]</scope>
    <source>
        <strain evidence="2 3">JEF-007</strain>
    </source>
</reference>
<proteinExistence type="predicted"/>
<accession>A0A2N6NCG2</accession>
<organism evidence="2 3">
    <name type="scientific">Beauveria bassiana</name>
    <name type="common">White muscardine disease fungus</name>
    <name type="synonym">Tritirachium shiotae</name>
    <dbReference type="NCBI Taxonomy" id="176275"/>
    <lineage>
        <taxon>Eukaryota</taxon>
        <taxon>Fungi</taxon>
        <taxon>Dikarya</taxon>
        <taxon>Ascomycota</taxon>
        <taxon>Pezizomycotina</taxon>
        <taxon>Sordariomycetes</taxon>
        <taxon>Hypocreomycetidae</taxon>
        <taxon>Hypocreales</taxon>
        <taxon>Cordycipitaceae</taxon>
        <taxon>Beauveria</taxon>
    </lineage>
</organism>